<reference evidence="1 2" key="1">
    <citation type="submission" date="2020-08" db="EMBL/GenBank/DDBJ databases">
        <title>Genomic Encyclopedia of Type Strains, Phase IV (KMG-IV): sequencing the most valuable type-strain genomes for metagenomic binning, comparative biology and taxonomic classification.</title>
        <authorList>
            <person name="Goeker M."/>
        </authorList>
    </citation>
    <scope>NUCLEOTIDE SEQUENCE [LARGE SCALE GENOMIC DNA]</scope>
    <source>
        <strain evidence="1 2">DSM 102234</strain>
    </source>
</reference>
<dbReference type="RefSeq" id="WP_184565942.1">
    <property type="nucleotide sequence ID" value="NZ_JACIEI010000007.1"/>
</dbReference>
<dbReference type="InterPro" id="IPR011855">
    <property type="entry name" value="Phgtail_TP901_1"/>
</dbReference>
<dbReference type="Proteomes" id="UP000530268">
    <property type="component" value="Unassembled WGS sequence"/>
</dbReference>
<accession>A0A7W6EAL1</accession>
<evidence type="ECO:0000313" key="1">
    <source>
        <dbReference type="EMBL" id="MBB3994693.1"/>
    </source>
</evidence>
<dbReference type="NCBIfam" id="TIGR02126">
    <property type="entry name" value="phgtail_TP901_1"/>
    <property type="match status" value="1"/>
</dbReference>
<dbReference type="Pfam" id="PF06199">
    <property type="entry name" value="Phage_tail_2"/>
    <property type="match status" value="1"/>
</dbReference>
<comment type="caution">
    <text evidence="1">The sequence shown here is derived from an EMBL/GenBank/DDBJ whole genome shotgun (WGS) entry which is preliminary data.</text>
</comment>
<evidence type="ECO:0000313" key="2">
    <source>
        <dbReference type="Proteomes" id="UP000530268"/>
    </source>
</evidence>
<name>A0A7W6EAL1_9RHOB</name>
<sequence>MAVQAGKDLLVKVDMTTDGTFETLAGLRATRISFNAEAVDVTALDSEGGWRELLAGAGVRSAAISGSGVFRDAATDERARQLLFDGLTPDFQVVIPEFGVVQGPFQVTSLEYAGQLNGEATYELSLASAGQLQFVPYVDPVE</sequence>
<dbReference type="EMBL" id="JACIEI010000007">
    <property type="protein sequence ID" value="MBB3994693.1"/>
    <property type="molecule type" value="Genomic_DNA"/>
</dbReference>
<gene>
    <name evidence="1" type="ORF">GGR95_002341</name>
</gene>
<keyword evidence="2" id="KW-1185">Reference proteome</keyword>
<protein>
    <submittedName>
        <fullName evidence="1">TP901-1 family phage major tail protein</fullName>
    </submittedName>
</protein>
<organism evidence="1 2">
    <name type="scientific">Sulfitobacter undariae</name>
    <dbReference type="NCBI Taxonomy" id="1563671"/>
    <lineage>
        <taxon>Bacteria</taxon>
        <taxon>Pseudomonadati</taxon>
        <taxon>Pseudomonadota</taxon>
        <taxon>Alphaproteobacteria</taxon>
        <taxon>Rhodobacterales</taxon>
        <taxon>Roseobacteraceae</taxon>
        <taxon>Sulfitobacter</taxon>
    </lineage>
</organism>
<proteinExistence type="predicted"/>
<dbReference type="InterPro" id="IPR022344">
    <property type="entry name" value="GTA_major-tail"/>
</dbReference>
<dbReference type="AlphaFoldDB" id="A0A7W6EAL1"/>
<dbReference type="PRINTS" id="PR01996">
    <property type="entry name" value="MTP1FAMILY"/>
</dbReference>